<evidence type="ECO:0000259" key="1">
    <source>
        <dbReference type="Pfam" id="PF10544"/>
    </source>
</evidence>
<dbReference type="InterPro" id="IPR018306">
    <property type="entry name" value="Phage_T5_Orf172_DNA-bd"/>
</dbReference>
<evidence type="ECO:0000259" key="2">
    <source>
        <dbReference type="Pfam" id="PF10553"/>
    </source>
</evidence>
<sequence length="478" mass="57821">MIYKIKELCEIYNIEYNKEKFIEEFKNYLDNYKENKSLYINQDGYDKFKELYNSKLLNIFEFINKNNYNLDLGNWFEDIWLPLFEQKDVLITNNILNFIHFNINNQGSGETDPYFKKLKNRLIESLNNYKIEFQKIKYDSLLLNKYIYLENDIKKLTQNNLDQRTWIIMSVKNFKKYIMMLKTKVADNIRIYYLTLEELIYDYSKYTMNYNLNQEKIKSLESNYLLEEKQIEIESKNKEIELANKRSLRIKNYLNNVSFKDVKNEYIYIATTKQYAANNLFKIGSTTRICKRIKDYQTGRHEEDEYYYCFIKYCYNSKDLDKHINNILSIFLSKKTKELYCLHYNSLLDLVNFIIDNYDKSIEYVNNFIKHKLENVIILDPVIPEPIKINNISFKIGDNIENINIDNFNIDELKELLNEILTSFIIQNKFNISRQDLLSSLNLNVNKNTLWNNIKNILNWKNGKQIINYNNNKFMITY</sequence>
<dbReference type="KEGG" id="vg:18263444"/>
<dbReference type="EMBL" id="AP013055">
    <property type="protein sequence ID" value="BAO49375.1"/>
    <property type="molecule type" value="Genomic_DNA"/>
</dbReference>
<accession>W6JKS3</accession>
<dbReference type="RefSeq" id="YP_009001488.1">
    <property type="nucleotide sequence ID" value="NC_023426.1"/>
</dbReference>
<dbReference type="EMBL" id="AP013055">
    <property type="protein sequence ID" value="BAO49609.1"/>
    <property type="molecule type" value="Genomic_DNA"/>
</dbReference>
<keyword evidence="4" id="KW-1185">Reference proteome</keyword>
<evidence type="ECO:0000313" key="3">
    <source>
        <dbReference type="EMBL" id="BAO49375.1"/>
    </source>
</evidence>
<organism evidence="3 4">
    <name type="scientific">Alphaentomopoxvirus acuprea</name>
    <dbReference type="NCBI Taxonomy" id="62099"/>
    <lineage>
        <taxon>Viruses</taxon>
        <taxon>Varidnaviria</taxon>
        <taxon>Bamfordvirae</taxon>
        <taxon>Nucleocytoviricota</taxon>
        <taxon>Pokkesviricetes</taxon>
        <taxon>Chitovirales</taxon>
        <taxon>Poxviridae</taxon>
        <taxon>Entomopoxvirinae</taxon>
        <taxon>Alphaentomopoxvirus</taxon>
    </lineage>
</organism>
<dbReference type="GeneID" id="18263678"/>
<dbReference type="InterPro" id="IPR018879">
    <property type="entry name" value="MSV199_dom"/>
</dbReference>
<dbReference type="OrthoDB" id="5801at10239"/>
<feature type="domain" description="Bacteriophage T5 Orf172 DNA-binding" evidence="1">
    <location>
        <begin position="265"/>
        <end position="354"/>
    </location>
</feature>
<dbReference type="Proteomes" id="UP000174145">
    <property type="component" value="Segment"/>
</dbReference>
<dbReference type="Pfam" id="PF10553">
    <property type="entry name" value="MSV199"/>
    <property type="match status" value="1"/>
</dbReference>
<dbReference type="RefSeq" id="YP_009001722.1">
    <property type="nucleotide sequence ID" value="NC_023426.1"/>
</dbReference>
<name>W6JKS3_9POXV</name>
<dbReference type="Pfam" id="PF10544">
    <property type="entry name" value="T5orf172"/>
    <property type="match status" value="1"/>
</dbReference>
<protein>
    <submittedName>
        <fullName evidence="3">MTG-like gene family protein</fullName>
    </submittedName>
</protein>
<feature type="domain" description="MSV199" evidence="2">
    <location>
        <begin position="57"/>
        <end position="200"/>
    </location>
</feature>
<evidence type="ECO:0000313" key="4">
    <source>
        <dbReference type="Proteomes" id="UP000174145"/>
    </source>
</evidence>
<proteinExistence type="predicted"/>
<dbReference type="KEGG" id="vg:18263678"/>
<reference evidence="3 4" key="1">
    <citation type="journal article" date="2014" name="Virology">
        <title>The complete genome sequence of the Alphaentomopoxvirus Anomala cuprea entomopoxvirus, including its terminal hairpin loop sequences, suggests a potentially unique mode of apoptosis inhibition and mode of DNA replication.</title>
        <authorList>
            <person name="Mitsuhashi W."/>
            <person name="Miyamoto K."/>
            <person name="Wada S."/>
        </authorList>
    </citation>
    <scope>NUCLEOTIDE SEQUENCE [LARGE SCALE GENOMIC DNA]</scope>
    <source>
        <strain evidence="3">CV6M</strain>
    </source>
</reference>
<dbReference type="GeneID" id="18263444"/>